<dbReference type="InterPro" id="IPR027417">
    <property type="entry name" value="P-loop_NTPase"/>
</dbReference>
<accession>A0A396J163</accession>
<dbReference type="InterPro" id="IPR044974">
    <property type="entry name" value="Disease_R_plants"/>
</dbReference>
<dbReference type="InterPro" id="IPR000157">
    <property type="entry name" value="TIR_dom"/>
</dbReference>
<gene>
    <name evidence="3" type="ORF">MtrunA17_Chr3g0119591</name>
</gene>
<evidence type="ECO:0000313" key="3">
    <source>
        <dbReference type="EMBL" id="RHN68957.1"/>
    </source>
</evidence>
<evidence type="ECO:0000259" key="2">
    <source>
        <dbReference type="PROSITE" id="PS50104"/>
    </source>
</evidence>
<dbReference type="Gene3D" id="3.40.50.10140">
    <property type="entry name" value="Toll/interleukin-1 receptor homology (TIR) domain"/>
    <property type="match status" value="1"/>
</dbReference>
<reference evidence="3" key="1">
    <citation type="journal article" date="2018" name="Nat. Plants">
        <title>Whole-genome landscape of Medicago truncatula symbiotic genes.</title>
        <authorList>
            <person name="Pecrix Y."/>
            <person name="Gamas P."/>
            <person name="Carrere S."/>
        </authorList>
    </citation>
    <scope>NUCLEOTIDE SEQUENCE</scope>
    <source>
        <tissue evidence="3">Leaves</tissue>
    </source>
</reference>
<keyword evidence="1" id="KW-0520">NAD</keyword>
<dbReference type="SMART" id="SM00255">
    <property type="entry name" value="TIR"/>
    <property type="match status" value="1"/>
</dbReference>
<sequence length="403" mass="46150">MEDFSQNSKWKYHVFLSFRGEDTRLGFTDHLYASLVRKSIITFRDDEELARGEVISQKLLHAIEESLSAIVIISKNYADSAWCLDELVKILESKRLLGQQVFPIFYGVDPSDVRNQRGSFAEAFKKHEEKFSESKEKVQRWRDALREVANFSGWDSKDQHETKLIEEVIAQVWKRLELKFPSYNDGLVAIDVRLEELYSTLKLGLEDVHFIGIWGMGGIGKTTLTTALFKKIKSQFDVSCFITNVREGTELVQGIVLKSSPSTLYEAHWDPEAFSKMGNLRLLIILCDLHLSLGLKCLSSSLKVPVWWGYPLNSLPVGVQLDELVNLQMINSKVKQLWNGNKYYGKLKVIDLSNSKDLRQTPNVSGIPNLEELYLNDCTKLVEVHQSIRQHKKLRVCLDGGMF</sequence>
<dbReference type="GO" id="GO:0016787">
    <property type="term" value="F:hydrolase activity"/>
    <property type="evidence" value="ECO:0007669"/>
    <property type="project" value="UniProtKB-KW"/>
</dbReference>
<dbReference type="Proteomes" id="UP000265566">
    <property type="component" value="Chromosome 3"/>
</dbReference>
<dbReference type="SUPFAM" id="SSF52540">
    <property type="entry name" value="P-loop containing nucleoside triphosphate hydrolases"/>
    <property type="match status" value="1"/>
</dbReference>
<keyword evidence="3" id="KW-0378">Hydrolase</keyword>
<dbReference type="Gene3D" id="3.40.50.300">
    <property type="entry name" value="P-loop containing nucleotide triphosphate hydrolases"/>
    <property type="match status" value="1"/>
</dbReference>
<dbReference type="PROSITE" id="PS50104">
    <property type="entry name" value="TIR"/>
    <property type="match status" value="1"/>
</dbReference>
<dbReference type="OrthoDB" id="6160824at2759"/>
<dbReference type="Pfam" id="PF00931">
    <property type="entry name" value="NB-ARC"/>
    <property type="match status" value="1"/>
</dbReference>
<dbReference type="AlphaFoldDB" id="A0A396J163"/>
<name>A0A396J163_MEDTR</name>
<evidence type="ECO:0000256" key="1">
    <source>
        <dbReference type="ARBA" id="ARBA00023027"/>
    </source>
</evidence>
<dbReference type="FunFam" id="3.40.50.10140:FF:000007">
    <property type="entry name" value="Disease resistance protein (TIR-NBS-LRR class)"/>
    <property type="match status" value="1"/>
</dbReference>
<dbReference type="GO" id="GO:0006952">
    <property type="term" value="P:defense response"/>
    <property type="evidence" value="ECO:0007669"/>
    <property type="project" value="InterPro"/>
</dbReference>
<dbReference type="SUPFAM" id="SSF52200">
    <property type="entry name" value="Toll/Interleukin receptor TIR domain"/>
    <property type="match status" value="1"/>
</dbReference>
<dbReference type="Gramene" id="rna17381">
    <property type="protein sequence ID" value="RHN68957.1"/>
    <property type="gene ID" value="gene17381"/>
</dbReference>
<protein>
    <submittedName>
        <fullName evidence="3">Putative TIR domain, P-loop containing nucleoside triphosphate hydrolase</fullName>
    </submittedName>
</protein>
<dbReference type="Pfam" id="PF01582">
    <property type="entry name" value="TIR"/>
    <property type="match status" value="1"/>
</dbReference>
<dbReference type="InterPro" id="IPR035897">
    <property type="entry name" value="Toll_tir_struct_dom_sf"/>
</dbReference>
<dbReference type="Gene3D" id="3.80.10.10">
    <property type="entry name" value="Ribonuclease Inhibitor"/>
    <property type="match status" value="1"/>
</dbReference>
<dbReference type="PRINTS" id="PR00364">
    <property type="entry name" value="DISEASERSIST"/>
</dbReference>
<dbReference type="PANTHER" id="PTHR11017">
    <property type="entry name" value="LEUCINE-RICH REPEAT-CONTAINING PROTEIN"/>
    <property type="match status" value="1"/>
</dbReference>
<dbReference type="InterPro" id="IPR032675">
    <property type="entry name" value="LRR_dom_sf"/>
</dbReference>
<dbReference type="PANTHER" id="PTHR11017:SF559">
    <property type="entry name" value="DISEASE RESISTANCE PROTEIN CHL1"/>
    <property type="match status" value="1"/>
</dbReference>
<comment type="caution">
    <text evidence="3">The sequence shown here is derived from an EMBL/GenBank/DDBJ whole genome shotgun (WGS) entry which is preliminary data.</text>
</comment>
<dbReference type="GO" id="GO:0007165">
    <property type="term" value="P:signal transduction"/>
    <property type="evidence" value="ECO:0007669"/>
    <property type="project" value="InterPro"/>
</dbReference>
<organism evidence="3">
    <name type="scientific">Medicago truncatula</name>
    <name type="common">Barrel medic</name>
    <name type="synonym">Medicago tribuloides</name>
    <dbReference type="NCBI Taxonomy" id="3880"/>
    <lineage>
        <taxon>Eukaryota</taxon>
        <taxon>Viridiplantae</taxon>
        <taxon>Streptophyta</taxon>
        <taxon>Embryophyta</taxon>
        <taxon>Tracheophyta</taxon>
        <taxon>Spermatophyta</taxon>
        <taxon>Magnoliopsida</taxon>
        <taxon>eudicotyledons</taxon>
        <taxon>Gunneridae</taxon>
        <taxon>Pentapetalae</taxon>
        <taxon>rosids</taxon>
        <taxon>fabids</taxon>
        <taxon>Fabales</taxon>
        <taxon>Fabaceae</taxon>
        <taxon>Papilionoideae</taxon>
        <taxon>50 kb inversion clade</taxon>
        <taxon>NPAAA clade</taxon>
        <taxon>Hologalegina</taxon>
        <taxon>IRL clade</taxon>
        <taxon>Trifolieae</taxon>
        <taxon>Medicago</taxon>
    </lineage>
</organism>
<dbReference type="EMBL" id="PSQE01000003">
    <property type="protein sequence ID" value="RHN68957.1"/>
    <property type="molecule type" value="Genomic_DNA"/>
</dbReference>
<dbReference type="InterPro" id="IPR002182">
    <property type="entry name" value="NB-ARC"/>
</dbReference>
<feature type="domain" description="TIR" evidence="2">
    <location>
        <begin position="10"/>
        <end position="176"/>
    </location>
</feature>
<dbReference type="GO" id="GO:0043531">
    <property type="term" value="F:ADP binding"/>
    <property type="evidence" value="ECO:0007669"/>
    <property type="project" value="InterPro"/>
</dbReference>
<proteinExistence type="predicted"/>